<keyword evidence="10" id="KW-0472">Membrane</keyword>
<organism evidence="13 14">
    <name type="scientific">Luteibacter pinisoli</name>
    <dbReference type="NCBI Taxonomy" id="2589080"/>
    <lineage>
        <taxon>Bacteria</taxon>
        <taxon>Pseudomonadati</taxon>
        <taxon>Pseudomonadota</taxon>
        <taxon>Gammaproteobacteria</taxon>
        <taxon>Lysobacterales</taxon>
        <taxon>Rhodanobacteraceae</taxon>
        <taxon>Luteibacter</taxon>
    </lineage>
</organism>
<evidence type="ECO:0000256" key="6">
    <source>
        <dbReference type="ARBA" id="ARBA00022777"/>
    </source>
</evidence>
<keyword evidence="10" id="KW-1133">Transmembrane helix</keyword>
<dbReference type="PANTHER" id="PTHR43065">
    <property type="entry name" value="SENSOR HISTIDINE KINASE"/>
    <property type="match status" value="1"/>
</dbReference>
<keyword evidence="10" id="KW-0812">Transmembrane</keyword>
<feature type="transmembrane region" description="Helical" evidence="10">
    <location>
        <begin position="28"/>
        <end position="47"/>
    </location>
</feature>
<evidence type="ECO:0000259" key="11">
    <source>
        <dbReference type="PROSITE" id="PS50109"/>
    </source>
</evidence>
<protein>
    <recommendedName>
        <fullName evidence="2">histidine kinase</fullName>
        <ecNumber evidence="2">2.7.13.3</ecNumber>
    </recommendedName>
</protein>
<dbReference type="EC" id="2.7.13.3" evidence="2"/>
<dbReference type="InterPro" id="IPR036097">
    <property type="entry name" value="HisK_dim/P_sf"/>
</dbReference>
<dbReference type="PROSITE" id="PS50110">
    <property type="entry name" value="RESPONSE_REGULATORY"/>
    <property type="match status" value="1"/>
</dbReference>
<evidence type="ECO:0000313" key="13">
    <source>
        <dbReference type="EMBL" id="QDE40059.1"/>
    </source>
</evidence>
<evidence type="ECO:0000256" key="4">
    <source>
        <dbReference type="ARBA" id="ARBA00022679"/>
    </source>
</evidence>
<dbReference type="Proteomes" id="UP000316093">
    <property type="component" value="Chromosome"/>
</dbReference>
<name>A0A4Y5Z686_9GAMM</name>
<feature type="transmembrane region" description="Helical" evidence="10">
    <location>
        <begin position="142"/>
        <end position="160"/>
    </location>
</feature>
<dbReference type="Pfam" id="PF00072">
    <property type="entry name" value="Response_reg"/>
    <property type="match status" value="1"/>
</dbReference>
<dbReference type="Gene3D" id="1.10.287.130">
    <property type="match status" value="1"/>
</dbReference>
<evidence type="ECO:0000256" key="9">
    <source>
        <dbReference type="PROSITE-ProRule" id="PRU00169"/>
    </source>
</evidence>
<proteinExistence type="predicted"/>
<dbReference type="Pfam" id="PF02518">
    <property type="entry name" value="HATPase_c"/>
    <property type="match status" value="1"/>
</dbReference>
<dbReference type="InterPro" id="IPR005467">
    <property type="entry name" value="His_kinase_dom"/>
</dbReference>
<feature type="domain" description="Histidine kinase" evidence="11">
    <location>
        <begin position="244"/>
        <end position="452"/>
    </location>
</feature>
<dbReference type="SMART" id="SM00448">
    <property type="entry name" value="REC"/>
    <property type="match status" value="1"/>
</dbReference>
<dbReference type="InterPro" id="IPR004358">
    <property type="entry name" value="Sig_transdc_His_kin-like_C"/>
</dbReference>
<dbReference type="PANTHER" id="PTHR43065:SF46">
    <property type="entry name" value="C4-DICARBOXYLATE TRANSPORT SENSOR PROTEIN DCTB"/>
    <property type="match status" value="1"/>
</dbReference>
<dbReference type="PRINTS" id="PR00344">
    <property type="entry name" value="BCTRLSENSOR"/>
</dbReference>
<dbReference type="SUPFAM" id="SSF47384">
    <property type="entry name" value="Homodimeric domain of signal transducing histidine kinase"/>
    <property type="match status" value="1"/>
</dbReference>
<dbReference type="KEGG" id="lpy:FIV34_12950"/>
<keyword evidence="3 9" id="KW-0597">Phosphoprotein</keyword>
<keyword evidence="5" id="KW-0547">Nucleotide-binding</keyword>
<keyword evidence="7" id="KW-0067">ATP-binding</keyword>
<dbReference type="InterPro" id="IPR036890">
    <property type="entry name" value="HATPase_C_sf"/>
</dbReference>
<evidence type="ECO:0000256" key="1">
    <source>
        <dbReference type="ARBA" id="ARBA00000085"/>
    </source>
</evidence>
<evidence type="ECO:0000256" key="5">
    <source>
        <dbReference type="ARBA" id="ARBA00022741"/>
    </source>
</evidence>
<gene>
    <name evidence="13" type="ORF">FIV34_12950</name>
</gene>
<dbReference type="PROSITE" id="PS50109">
    <property type="entry name" value="HIS_KIN"/>
    <property type="match status" value="1"/>
</dbReference>
<evidence type="ECO:0000313" key="14">
    <source>
        <dbReference type="Proteomes" id="UP000316093"/>
    </source>
</evidence>
<feature type="modified residue" description="4-aspartylphosphate" evidence="9">
    <location>
        <position position="517"/>
    </location>
</feature>
<feature type="domain" description="Response regulatory" evidence="12">
    <location>
        <begin position="466"/>
        <end position="578"/>
    </location>
</feature>
<dbReference type="GO" id="GO:0000155">
    <property type="term" value="F:phosphorelay sensor kinase activity"/>
    <property type="evidence" value="ECO:0007669"/>
    <property type="project" value="InterPro"/>
</dbReference>
<dbReference type="AlphaFoldDB" id="A0A4Y5Z686"/>
<accession>A0A4Y5Z686</accession>
<dbReference type="RefSeq" id="WP_139983406.1">
    <property type="nucleotide sequence ID" value="NZ_CP041046.1"/>
</dbReference>
<dbReference type="OrthoDB" id="9770473at2"/>
<dbReference type="InterPro" id="IPR003661">
    <property type="entry name" value="HisK_dim/P_dom"/>
</dbReference>
<dbReference type="SUPFAM" id="SSF55874">
    <property type="entry name" value="ATPase domain of HSP90 chaperone/DNA topoisomerase II/histidine kinase"/>
    <property type="match status" value="1"/>
</dbReference>
<dbReference type="GO" id="GO:0005524">
    <property type="term" value="F:ATP binding"/>
    <property type="evidence" value="ECO:0007669"/>
    <property type="project" value="UniProtKB-KW"/>
</dbReference>
<keyword evidence="6" id="KW-0418">Kinase</keyword>
<evidence type="ECO:0000256" key="8">
    <source>
        <dbReference type="ARBA" id="ARBA00023012"/>
    </source>
</evidence>
<dbReference type="InterPro" id="IPR003594">
    <property type="entry name" value="HATPase_dom"/>
</dbReference>
<dbReference type="SMART" id="SM00387">
    <property type="entry name" value="HATPase_c"/>
    <property type="match status" value="1"/>
</dbReference>
<dbReference type="CDD" id="cd00156">
    <property type="entry name" value="REC"/>
    <property type="match status" value="1"/>
</dbReference>
<keyword evidence="8" id="KW-0902">Two-component regulatory system</keyword>
<reference evidence="13 14" key="1">
    <citation type="submission" date="2019-06" db="EMBL/GenBank/DDBJ databases">
        <title>A complete genome sequence for Luteibacter pinisoli MAH-14.</title>
        <authorList>
            <person name="Baltrus D.A."/>
        </authorList>
    </citation>
    <scope>NUCLEOTIDE SEQUENCE [LARGE SCALE GENOMIC DNA]</scope>
    <source>
        <strain evidence="13 14">MAH-14</strain>
    </source>
</reference>
<sequence>MTTPILRPAVRWLRAIPGNDDTARGNGVALQLLMIMIGVTLPLIWPYRIAALTNPLTQADWLDLATDTMVVLAAWIGVARIRRGFVQGATRLFIAAMLLSLVTTYLERGLISSMLDQTYVVLSIVLGGLILGRQALWRLYGTVILLFSAAASVDVMRFAARGAEHPMMGAVNVLPLALSYLAITLVLDQCVSTLRGSIRSAEQRGIRLAETNRVLEAEIAAHQKSREQLIHAQKVEAVGRLAGGVAHDFNNILSVIEGYAEAREDSDDPAVLRSALYGVAAAARRGAAISRKLLSFGRRDVARVEVIDLKRNLRDVKHVLRQLFSHSTTLGVEVSEDARYIRFDPEQLELMILNIAANARDAMQPDGSFDIRVTPASGGRVRMAFRDNGHGMPESVRREVFEPFFTTKPAHSGSGLGLAVVHDLVRGCDGSIAVESQEGYGTTIFIELPAVTMPAGSDLLAGPLVHTLLVEDEDVLREMWRKRLEAEGHLVVEAGSAATALRLASELAHNLNLVITDLRLGDNEPASWVEDLRVSLPDVPLLVVSSHFPPSIYQAHAVGILHKPCSPDMLVAEAGRLLDSSRRGALHGEDVATAAHRT</sequence>
<feature type="transmembrane region" description="Helical" evidence="10">
    <location>
        <begin position="118"/>
        <end position="136"/>
    </location>
</feature>
<dbReference type="Gene3D" id="3.40.50.2300">
    <property type="match status" value="1"/>
</dbReference>
<feature type="transmembrane region" description="Helical" evidence="10">
    <location>
        <begin position="59"/>
        <end position="78"/>
    </location>
</feature>
<dbReference type="SUPFAM" id="SSF52172">
    <property type="entry name" value="CheY-like"/>
    <property type="match status" value="1"/>
</dbReference>
<evidence type="ECO:0000259" key="12">
    <source>
        <dbReference type="PROSITE" id="PS50110"/>
    </source>
</evidence>
<dbReference type="EMBL" id="CP041046">
    <property type="protein sequence ID" value="QDE40059.1"/>
    <property type="molecule type" value="Genomic_DNA"/>
</dbReference>
<keyword evidence="14" id="KW-1185">Reference proteome</keyword>
<comment type="catalytic activity">
    <reaction evidence="1">
        <text>ATP + protein L-histidine = ADP + protein N-phospho-L-histidine.</text>
        <dbReference type="EC" id="2.7.13.3"/>
    </reaction>
</comment>
<keyword evidence="4" id="KW-0808">Transferase</keyword>
<evidence type="ECO:0000256" key="7">
    <source>
        <dbReference type="ARBA" id="ARBA00022840"/>
    </source>
</evidence>
<evidence type="ECO:0000256" key="3">
    <source>
        <dbReference type="ARBA" id="ARBA00022553"/>
    </source>
</evidence>
<evidence type="ECO:0000256" key="10">
    <source>
        <dbReference type="SAM" id="Phobius"/>
    </source>
</evidence>
<dbReference type="Gene3D" id="3.30.565.10">
    <property type="entry name" value="Histidine kinase-like ATPase, C-terminal domain"/>
    <property type="match status" value="1"/>
</dbReference>
<evidence type="ECO:0000256" key="2">
    <source>
        <dbReference type="ARBA" id="ARBA00012438"/>
    </source>
</evidence>
<dbReference type="InterPro" id="IPR001789">
    <property type="entry name" value="Sig_transdc_resp-reg_receiver"/>
</dbReference>
<feature type="transmembrane region" description="Helical" evidence="10">
    <location>
        <begin position="84"/>
        <end position="106"/>
    </location>
</feature>
<dbReference type="SMART" id="SM00388">
    <property type="entry name" value="HisKA"/>
    <property type="match status" value="1"/>
</dbReference>
<dbReference type="InterPro" id="IPR011006">
    <property type="entry name" value="CheY-like_superfamily"/>
</dbReference>